<organism evidence="1 2">
    <name type="scientific">Hibiscus sabdariffa</name>
    <name type="common">roselle</name>
    <dbReference type="NCBI Taxonomy" id="183260"/>
    <lineage>
        <taxon>Eukaryota</taxon>
        <taxon>Viridiplantae</taxon>
        <taxon>Streptophyta</taxon>
        <taxon>Embryophyta</taxon>
        <taxon>Tracheophyta</taxon>
        <taxon>Spermatophyta</taxon>
        <taxon>Magnoliopsida</taxon>
        <taxon>eudicotyledons</taxon>
        <taxon>Gunneridae</taxon>
        <taxon>Pentapetalae</taxon>
        <taxon>rosids</taxon>
        <taxon>malvids</taxon>
        <taxon>Malvales</taxon>
        <taxon>Malvaceae</taxon>
        <taxon>Malvoideae</taxon>
        <taxon>Hibiscus</taxon>
    </lineage>
</organism>
<protein>
    <recommendedName>
        <fullName evidence="3">Secreted protein</fullName>
    </recommendedName>
</protein>
<sequence>MGRASNSVSWGLVVRGRHHHQLHVALVVLHQSVVLWSSLKLLFIGVKRKSWDGITALFHRSSITPHSRLRCNPAEEHYRSQALD</sequence>
<name>A0ABR2NWL3_9ROSI</name>
<evidence type="ECO:0008006" key="3">
    <source>
        <dbReference type="Google" id="ProtNLM"/>
    </source>
</evidence>
<gene>
    <name evidence="1" type="ORF">V6N11_063190</name>
</gene>
<evidence type="ECO:0000313" key="1">
    <source>
        <dbReference type="EMBL" id="KAK8980590.1"/>
    </source>
</evidence>
<dbReference type="EMBL" id="JBBPBN010000093">
    <property type="protein sequence ID" value="KAK8980590.1"/>
    <property type="molecule type" value="Genomic_DNA"/>
</dbReference>
<reference evidence="1 2" key="1">
    <citation type="journal article" date="2024" name="G3 (Bethesda)">
        <title>Genome assembly of Hibiscus sabdariffa L. provides insights into metabolisms of medicinal natural products.</title>
        <authorList>
            <person name="Kim T."/>
        </authorList>
    </citation>
    <scope>NUCLEOTIDE SEQUENCE [LARGE SCALE GENOMIC DNA]</scope>
    <source>
        <strain evidence="1">TK-2024</strain>
        <tissue evidence="1">Old leaves</tissue>
    </source>
</reference>
<dbReference type="Proteomes" id="UP001396334">
    <property type="component" value="Unassembled WGS sequence"/>
</dbReference>
<keyword evidence="2" id="KW-1185">Reference proteome</keyword>
<evidence type="ECO:0000313" key="2">
    <source>
        <dbReference type="Proteomes" id="UP001396334"/>
    </source>
</evidence>
<accession>A0ABR2NWL3</accession>
<comment type="caution">
    <text evidence="1">The sequence shown here is derived from an EMBL/GenBank/DDBJ whole genome shotgun (WGS) entry which is preliminary data.</text>
</comment>
<proteinExistence type="predicted"/>